<dbReference type="AlphaFoldDB" id="A0A9X2FF07"/>
<comment type="caution">
    <text evidence="5">The sequence shown here is derived from an EMBL/GenBank/DDBJ whole genome shotgun (WGS) entry which is preliminary data.</text>
</comment>
<dbReference type="GO" id="GO:0030621">
    <property type="term" value="F:U4 snRNA binding"/>
    <property type="evidence" value="ECO:0007669"/>
    <property type="project" value="TreeGrafter"/>
</dbReference>
<dbReference type="RefSeq" id="WP_252854962.1">
    <property type="nucleotide sequence ID" value="NZ_JAMXLR010000077.1"/>
</dbReference>
<dbReference type="CDD" id="cd00200">
    <property type="entry name" value="WD40"/>
    <property type="match status" value="1"/>
</dbReference>
<organism evidence="5 6">
    <name type="scientific">Aeoliella straminimaris</name>
    <dbReference type="NCBI Taxonomy" id="2954799"/>
    <lineage>
        <taxon>Bacteria</taxon>
        <taxon>Pseudomonadati</taxon>
        <taxon>Planctomycetota</taxon>
        <taxon>Planctomycetia</taxon>
        <taxon>Pirellulales</taxon>
        <taxon>Lacipirellulaceae</taxon>
        <taxon>Aeoliella</taxon>
    </lineage>
</organism>
<protein>
    <submittedName>
        <fullName evidence="5">WD40 repeat domain-containing protein</fullName>
    </submittedName>
</protein>
<keyword evidence="2" id="KW-0677">Repeat</keyword>
<feature type="repeat" description="WD" evidence="3">
    <location>
        <begin position="247"/>
        <end position="288"/>
    </location>
</feature>
<name>A0A9X2FF07_9BACT</name>
<dbReference type="InterPro" id="IPR019775">
    <property type="entry name" value="WD40_repeat_CS"/>
</dbReference>
<dbReference type="SUPFAM" id="SSF50978">
    <property type="entry name" value="WD40 repeat-like"/>
    <property type="match status" value="1"/>
</dbReference>
<dbReference type="PANTHER" id="PTHR19846">
    <property type="entry name" value="WD40 REPEAT PROTEIN"/>
    <property type="match status" value="1"/>
</dbReference>
<dbReference type="Gene3D" id="2.130.10.10">
    <property type="entry name" value="YVTN repeat-like/Quinoprotein amine dehydrogenase"/>
    <property type="match status" value="2"/>
</dbReference>
<dbReference type="InterPro" id="IPR032675">
    <property type="entry name" value="LRR_dom_sf"/>
</dbReference>
<dbReference type="SUPFAM" id="SSF52047">
    <property type="entry name" value="RNI-like"/>
    <property type="match status" value="1"/>
</dbReference>
<keyword evidence="1 3" id="KW-0853">WD repeat</keyword>
<feature type="repeat" description="WD" evidence="3">
    <location>
        <begin position="205"/>
        <end position="246"/>
    </location>
</feature>
<reference evidence="5" key="1">
    <citation type="submission" date="2022-06" db="EMBL/GenBank/DDBJ databases">
        <title>Aeoliella straminimaris, a novel planctomycete from sediments.</title>
        <authorList>
            <person name="Vitorino I.R."/>
            <person name="Lage O.M."/>
        </authorList>
    </citation>
    <scope>NUCLEOTIDE SEQUENCE</scope>
    <source>
        <strain evidence="5">ICT_H6.2</strain>
    </source>
</reference>
<feature type="repeat" description="WD" evidence="3">
    <location>
        <begin position="163"/>
        <end position="196"/>
    </location>
</feature>
<dbReference type="PROSITE" id="PS50082">
    <property type="entry name" value="WD_REPEATS_2"/>
    <property type="match status" value="5"/>
</dbReference>
<evidence type="ECO:0000256" key="2">
    <source>
        <dbReference type="ARBA" id="ARBA00022737"/>
    </source>
</evidence>
<dbReference type="PROSITE" id="PS00678">
    <property type="entry name" value="WD_REPEATS_1"/>
    <property type="match status" value="3"/>
</dbReference>
<dbReference type="PRINTS" id="PR00320">
    <property type="entry name" value="GPROTEINBRPT"/>
</dbReference>
<sequence length="467" mass="51663">MEQQPVRRFRFRWPRFRFGTRTLFILFTLLSVGIGWGSLHFYRNYRHDRAMAAIREVGGRIAGEADGKVERVYLRNPDIDDAKLIELLAHLRYVRGMEELDLVELPITDEVAQQFYGLPRLQRLYLYQTDLSAQAVERIAKALPHVEVKLDKPDPVASGLAKTTIYRHAIMSLAVSFDGTQFVTGSGDGTLRWWSIHNLTDPDIIAAHKTWTFAAAYHPDGKRLVTGGGDNMIRVWDIQTHQQLAELAGHDDDVHALGFSPDGAELYSAGDDMTLRSWNLNDPAYAAEVVGMHDEQIPCLTVAGVSGEVLTGSRDETIGWWRPDSGERLRTLADHTGDVMSLALDAQQGVLASASYDGTVRIWDLANGRPQHVLSGHQGRVFHVALDSTGSRLASSGEDGVQVWDLEADAPLFAYAGARYVSTIAFANGDNWLLAADAEGFVHVIDTLSGKLYRKMATARAHGAGTR</sequence>
<dbReference type="EMBL" id="JAMXLR010000077">
    <property type="protein sequence ID" value="MCO6046852.1"/>
    <property type="molecule type" value="Genomic_DNA"/>
</dbReference>
<accession>A0A9X2FF07</accession>
<evidence type="ECO:0000313" key="6">
    <source>
        <dbReference type="Proteomes" id="UP001155241"/>
    </source>
</evidence>
<dbReference type="SMART" id="SM00320">
    <property type="entry name" value="WD40"/>
    <property type="match status" value="7"/>
</dbReference>
<feature type="transmembrane region" description="Helical" evidence="4">
    <location>
        <begin position="21"/>
        <end position="42"/>
    </location>
</feature>
<feature type="repeat" description="WD" evidence="3">
    <location>
        <begin position="332"/>
        <end position="373"/>
    </location>
</feature>
<dbReference type="InterPro" id="IPR001680">
    <property type="entry name" value="WD40_rpt"/>
</dbReference>
<dbReference type="GO" id="GO:0000398">
    <property type="term" value="P:mRNA splicing, via spliceosome"/>
    <property type="evidence" value="ECO:0007669"/>
    <property type="project" value="TreeGrafter"/>
</dbReference>
<dbReference type="PROSITE" id="PS50294">
    <property type="entry name" value="WD_REPEATS_REGION"/>
    <property type="match status" value="3"/>
</dbReference>
<proteinExistence type="predicted"/>
<dbReference type="PANTHER" id="PTHR19846:SF6">
    <property type="entry name" value="F-BOX DOMAIN-CONTAINING PROTEIN"/>
    <property type="match status" value="1"/>
</dbReference>
<keyword evidence="4" id="KW-0472">Membrane</keyword>
<dbReference type="Proteomes" id="UP001155241">
    <property type="component" value="Unassembled WGS sequence"/>
</dbReference>
<feature type="repeat" description="WD" evidence="3">
    <location>
        <begin position="290"/>
        <end position="331"/>
    </location>
</feature>
<keyword evidence="6" id="KW-1185">Reference proteome</keyword>
<evidence type="ECO:0000256" key="4">
    <source>
        <dbReference type="SAM" id="Phobius"/>
    </source>
</evidence>
<dbReference type="InterPro" id="IPR020472">
    <property type="entry name" value="WD40_PAC1"/>
</dbReference>
<evidence type="ECO:0000313" key="5">
    <source>
        <dbReference type="EMBL" id="MCO6046852.1"/>
    </source>
</evidence>
<keyword evidence="4" id="KW-0812">Transmembrane</keyword>
<dbReference type="GO" id="GO:0017070">
    <property type="term" value="F:U6 snRNA binding"/>
    <property type="evidence" value="ECO:0007669"/>
    <property type="project" value="TreeGrafter"/>
</dbReference>
<dbReference type="Gene3D" id="3.80.10.10">
    <property type="entry name" value="Ribonuclease Inhibitor"/>
    <property type="match status" value="1"/>
</dbReference>
<dbReference type="InterPro" id="IPR036322">
    <property type="entry name" value="WD40_repeat_dom_sf"/>
</dbReference>
<evidence type="ECO:0000256" key="3">
    <source>
        <dbReference type="PROSITE-ProRule" id="PRU00221"/>
    </source>
</evidence>
<keyword evidence="4" id="KW-1133">Transmembrane helix</keyword>
<gene>
    <name evidence="5" type="ORF">NG895_23380</name>
</gene>
<dbReference type="InterPro" id="IPR015943">
    <property type="entry name" value="WD40/YVTN_repeat-like_dom_sf"/>
</dbReference>
<dbReference type="Pfam" id="PF00400">
    <property type="entry name" value="WD40"/>
    <property type="match status" value="5"/>
</dbReference>
<evidence type="ECO:0000256" key="1">
    <source>
        <dbReference type="ARBA" id="ARBA00022574"/>
    </source>
</evidence>